<name>A0AB40BL27_DIOCR</name>
<dbReference type="Pfam" id="PF26130">
    <property type="entry name" value="PB1-like"/>
    <property type="match status" value="1"/>
</dbReference>
<keyword evidence="3" id="KW-1185">Reference proteome</keyword>
<protein>
    <submittedName>
        <fullName evidence="4">Uncharacterized protein LOC120264236</fullName>
    </submittedName>
</protein>
<reference evidence="4" key="1">
    <citation type="submission" date="2025-08" db="UniProtKB">
        <authorList>
            <consortium name="RefSeq"/>
        </authorList>
    </citation>
    <scope>IDENTIFICATION</scope>
</reference>
<evidence type="ECO:0000313" key="4">
    <source>
        <dbReference type="RefSeq" id="XP_039127971.1"/>
    </source>
</evidence>
<gene>
    <name evidence="4" type="primary">LOC120264236</name>
</gene>
<dbReference type="GeneID" id="120264236"/>
<dbReference type="Proteomes" id="UP001515500">
    <property type="component" value="Chromosome 7"/>
</dbReference>
<evidence type="ECO:0000259" key="2">
    <source>
        <dbReference type="Pfam" id="PF26130"/>
    </source>
</evidence>
<accession>A0AB40BL27</accession>
<dbReference type="InterPro" id="IPR004332">
    <property type="entry name" value="Transposase_MuDR"/>
</dbReference>
<dbReference type="RefSeq" id="XP_039127971.1">
    <property type="nucleotide sequence ID" value="XM_039272037.1"/>
</dbReference>
<dbReference type="InterPro" id="IPR058594">
    <property type="entry name" value="PB1-like_dom_pln"/>
</dbReference>
<organism evidence="3 4">
    <name type="scientific">Dioscorea cayennensis subsp. rotundata</name>
    <name type="common">White Guinea yam</name>
    <name type="synonym">Dioscorea rotundata</name>
    <dbReference type="NCBI Taxonomy" id="55577"/>
    <lineage>
        <taxon>Eukaryota</taxon>
        <taxon>Viridiplantae</taxon>
        <taxon>Streptophyta</taxon>
        <taxon>Embryophyta</taxon>
        <taxon>Tracheophyta</taxon>
        <taxon>Spermatophyta</taxon>
        <taxon>Magnoliopsida</taxon>
        <taxon>Liliopsida</taxon>
        <taxon>Dioscoreales</taxon>
        <taxon>Dioscoreaceae</taxon>
        <taxon>Dioscorea</taxon>
    </lineage>
</organism>
<dbReference type="PANTHER" id="PTHR31973:SF199">
    <property type="entry name" value="SWIM-TYPE DOMAIN-CONTAINING PROTEIN"/>
    <property type="match status" value="1"/>
</dbReference>
<dbReference type="AlphaFoldDB" id="A0AB40BL27"/>
<dbReference type="PANTHER" id="PTHR31973">
    <property type="entry name" value="POLYPROTEIN, PUTATIVE-RELATED"/>
    <property type="match status" value="1"/>
</dbReference>
<feature type="domain" description="PB1-like" evidence="2">
    <location>
        <begin position="42"/>
        <end position="106"/>
    </location>
</feature>
<feature type="domain" description="Transposase MuDR plant" evidence="1">
    <location>
        <begin position="242"/>
        <end position="295"/>
    </location>
</feature>
<dbReference type="Pfam" id="PF03108">
    <property type="entry name" value="DBD_Tnp_Mut"/>
    <property type="match status" value="1"/>
</dbReference>
<evidence type="ECO:0000313" key="3">
    <source>
        <dbReference type="Proteomes" id="UP001515500"/>
    </source>
</evidence>
<evidence type="ECO:0000259" key="1">
    <source>
        <dbReference type="Pfam" id="PF03108"/>
    </source>
</evidence>
<sequence length="358" mass="41042">MMAVSWEKRPAGEKAPEYLADAELFTIKIHYTIGTVETLAGFIDFCCPDLISRIELLSMCREFNLDVSECKMWWLDMTSDPSCLRKIRDDIDALTMASTVDSSKEVYVLVRIANSGQVKALNVPVEIDEEEEMSASDSGLEGLILGDNSKGNRHDADLEFHDSDYDFSNESNRDKVNTNETERVVVGIIGEPPRSVQEIDIESDYLESDEFQSCSSTDEDELISKRPKYSEFNDECDMRNPQFEIGMKFRSFKQFKEAVKNYGIRNRYVLKFKPNSQKRCKALCKKNCSFYLWASPMVKDSNTIQIKSGHLKHECARDHNNKHVNAEWITNAYLEQFRADPNWKVSGIIQAVKINQRG</sequence>
<proteinExistence type="predicted"/>